<dbReference type="Proteomes" id="UP001205566">
    <property type="component" value="Unassembled WGS sequence"/>
</dbReference>
<keyword evidence="2" id="KW-1185">Reference proteome</keyword>
<evidence type="ECO:0000313" key="2">
    <source>
        <dbReference type="Proteomes" id="UP001205566"/>
    </source>
</evidence>
<sequence>MPLKLCSEQGDFCRTGLGHRWWPFLFLGLVNVPLQSVALPSPEVSLDFYSRTVSEALPINEFTGKWQQAPGGGENTWTRNRLDTGVWLGDWGVSYTVRYDYQLKYNQATADLYYRDEQGLNPPQDAVPVYLNALQLLADGLRLKRRWSFGSGLFLQANVSLLKAREFQDGTIEGLLSSDEQFFAGNASLDYRYSEDLLLEHEFEKPEGEGLTVDLVAGYQNNQRKVIVRVEDAYSLIRWEQAPYTHGKFDTADRDVEDEVQLAPVFSGWRELEDHEFTLPVYATGRYVEQMDGYQLSLDMEYFADQVRYRPGIRWGNLPGNPYVGVDGAEGQWVFTLSDDSEQLRLQLGFDDPNLEKAHSLTMALVWSTPM</sequence>
<reference evidence="1" key="1">
    <citation type="thesis" date="2020" institute="Technische Universitat Dresden" country="Dresden, Germany">
        <title>The Agarolytic System of Microbulbifer elongatus PORT2, Isolated from Batu Karas, Pangandaran West Java Indonesia.</title>
        <authorList>
            <person name="Anggraeni S.R."/>
        </authorList>
    </citation>
    <scope>NUCLEOTIDE SEQUENCE</scope>
    <source>
        <strain evidence="1">PORT2</strain>
    </source>
</reference>
<proteinExistence type="predicted"/>
<organism evidence="1 2">
    <name type="scientific">Microbulbifer elongatus</name>
    <dbReference type="NCBI Taxonomy" id="86173"/>
    <lineage>
        <taxon>Bacteria</taxon>
        <taxon>Pseudomonadati</taxon>
        <taxon>Pseudomonadota</taxon>
        <taxon>Gammaproteobacteria</taxon>
        <taxon>Cellvibrionales</taxon>
        <taxon>Microbulbiferaceae</taxon>
        <taxon>Microbulbifer</taxon>
    </lineage>
</organism>
<accession>A0ABT1NXU8</accession>
<name>A0ABT1NXU8_9GAMM</name>
<dbReference type="RefSeq" id="WP_255873531.1">
    <property type="nucleotide sequence ID" value="NZ_JACASI010000013.1"/>
</dbReference>
<comment type="caution">
    <text evidence="1">The sequence shown here is derived from an EMBL/GenBank/DDBJ whole genome shotgun (WGS) entry which is preliminary data.</text>
</comment>
<evidence type="ECO:0000313" key="1">
    <source>
        <dbReference type="EMBL" id="MCQ3828715.1"/>
    </source>
</evidence>
<dbReference type="EMBL" id="JACASI010000013">
    <property type="protein sequence ID" value="MCQ3828715.1"/>
    <property type="molecule type" value="Genomic_DNA"/>
</dbReference>
<gene>
    <name evidence="1" type="ORF">HXX02_04610</name>
</gene>
<protein>
    <submittedName>
        <fullName evidence="1">Uncharacterized protein</fullName>
    </submittedName>
</protein>